<evidence type="ECO:0000256" key="4">
    <source>
        <dbReference type="RuleBase" id="RU361187"/>
    </source>
</evidence>
<dbReference type="Gene3D" id="2.115.10.20">
    <property type="entry name" value="Glycosyl hydrolase domain, family 43"/>
    <property type="match status" value="1"/>
</dbReference>
<dbReference type="CDD" id="cd09000">
    <property type="entry name" value="GH43_SXA-like"/>
    <property type="match status" value="1"/>
</dbReference>
<gene>
    <name evidence="6" type="ORF">ACFSUB_10295</name>
</gene>
<dbReference type="InterPro" id="IPR041542">
    <property type="entry name" value="GH43_C2"/>
</dbReference>
<evidence type="ECO:0000313" key="7">
    <source>
        <dbReference type="Proteomes" id="UP001597520"/>
    </source>
</evidence>
<dbReference type="Pfam" id="PF04616">
    <property type="entry name" value="Glyco_hydro_43"/>
    <property type="match status" value="1"/>
</dbReference>
<dbReference type="SUPFAM" id="SSF75005">
    <property type="entry name" value="Arabinanase/levansucrase/invertase"/>
    <property type="match status" value="1"/>
</dbReference>
<dbReference type="InterPro" id="IPR006710">
    <property type="entry name" value="Glyco_hydro_43"/>
</dbReference>
<dbReference type="Proteomes" id="UP001597520">
    <property type="component" value="Unassembled WGS sequence"/>
</dbReference>
<protein>
    <submittedName>
        <fullName evidence="6">Glycoside hydrolase family 43 protein</fullName>
    </submittedName>
</protein>
<feature type="domain" description="Beta-xylosidase C-terminal Concanavalin A-like" evidence="5">
    <location>
        <begin position="321"/>
        <end position="519"/>
    </location>
</feature>
<comment type="similarity">
    <text evidence="1 4">Belongs to the glycosyl hydrolase 43 family.</text>
</comment>
<evidence type="ECO:0000256" key="1">
    <source>
        <dbReference type="ARBA" id="ARBA00009865"/>
    </source>
</evidence>
<dbReference type="InterPro" id="IPR051795">
    <property type="entry name" value="Glycosyl_Hydrlase_43"/>
</dbReference>
<reference evidence="7" key="1">
    <citation type="journal article" date="2019" name="Int. J. Syst. Evol. Microbiol.">
        <title>The Global Catalogue of Microorganisms (GCM) 10K type strain sequencing project: providing services to taxonomists for standard genome sequencing and annotation.</title>
        <authorList>
            <consortium name="The Broad Institute Genomics Platform"/>
            <consortium name="The Broad Institute Genome Sequencing Center for Infectious Disease"/>
            <person name="Wu L."/>
            <person name="Ma J."/>
        </authorList>
    </citation>
    <scope>NUCLEOTIDE SEQUENCE [LARGE SCALE GENOMIC DNA]</scope>
    <source>
        <strain evidence="7">KCTC 33792</strain>
    </source>
</reference>
<sequence>MRTIENPILTGFHPDPSILRVGDDYYIATSTFEWFPGVELYHSRDLRHWEMLPSPLNRRSQLDMIGNCDSGGVWAPCLSYSDGLYYLIYTDMKSKHGAYKDSHNYLVTAADIKGPWSDPVYLNSSGFDPSLYHEEDGTKWLLNMLWDYRAANHSFAGIVIQEYSRAEQRLIGPVKTIFTGTSIGLTEAPHIYKQNGYYYLVTAEGGTEYEHAVTVARSRSLFGPYEVDPANPVLTSKDTDAYLQKAGHGSLVQTQDGAWYLAHLCGRPVKNRRCILGRETALQKCYWTEDDWIRVEGGSRPQTFVEVPDLPEFYPQTESNKDDFTGEYLKKYWKSLRRPFTEEWITWNEREGYLRLKGGESLNSLHRQSLLARRLNSLDTEVETCVDFHPVTFQQMAGLIFYYDTMDHVYLFVSHDEEEGRCVGMLRTVFGAYEEPTVRISIPDEGEVYLKGVLQQEWLQLYYSADGKVWQAVGDSMDISHLSDDTADDVRFTGTFTGICSQDLSGTKLAADFRYFDYRT</sequence>
<evidence type="ECO:0000256" key="3">
    <source>
        <dbReference type="ARBA" id="ARBA00023295"/>
    </source>
</evidence>
<dbReference type="Gene3D" id="2.60.120.200">
    <property type="match status" value="1"/>
</dbReference>
<dbReference type="RefSeq" id="WP_380713087.1">
    <property type="nucleotide sequence ID" value="NZ_JBHUML010000002.1"/>
</dbReference>
<dbReference type="Pfam" id="PF17851">
    <property type="entry name" value="GH43_C2"/>
    <property type="match status" value="1"/>
</dbReference>
<keyword evidence="7" id="KW-1185">Reference proteome</keyword>
<dbReference type="PANTHER" id="PTHR42812">
    <property type="entry name" value="BETA-XYLOSIDASE"/>
    <property type="match status" value="1"/>
</dbReference>
<accession>A0ABW5T2T1</accession>
<dbReference type="InterPro" id="IPR013320">
    <property type="entry name" value="ConA-like_dom_sf"/>
</dbReference>
<evidence type="ECO:0000256" key="2">
    <source>
        <dbReference type="ARBA" id="ARBA00022801"/>
    </source>
</evidence>
<dbReference type="PANTHER" id="PTHR42812:SF12">
    <property type="entry name" value="BETA-XYLOSIDASE-RELATED"/>
    <property type="match status" value="1"/>
</dbReference>
<keyword evidence="3 4" id="KW-0326">Glycosidase</keyword>
<dbReference type="SUPFAM" id="SSF49899">
    <property type="entry name" value="Concanavalin A-like lectins/glucanases"/>
    <property type="match status" value="1"/>
</dbReference>
<dbReference type="EMBL" id="JBHUML010000002">
    <property type="protein sequence ID" value="MFD2705863.1"/>
    <property type="molecule type" value="Genomic_DNA"/>
</dbReference>
<dbReference type="InterPro" id="IPR023296">
    <property type="entry name" value="Glyco_hydro_beta-prop_sf"/>
</dbReference>
<name>A0ABW5T2T1_9BACI</name>
<dbReference type="GO" id="GO:0016787">
    <property type="term" value="F:hydrolase activity"/>
    <property type="evidence" value="ECO:0007669"/>
    <property type="project" value="UniProtKB-KW"/>
</dbReference>
<evidence type="ECO:0000313" key="6">
    <source>
        <dbReference type="EMBL" id="MFD2705863.1"/>
    </source>
</evidence>
<comment type="caution">
    <text evidence="6">The sequence shown here is derived from an EMBL/GenBank/DDBJ whole genome shotgun (WGS) entry which is preliminary data.</text>
</comment>
<proteinExistence type="inferred from homology"/>
<evidence type="ECO:0000259" key="5">
    <source>
        <dbReference type="Pfam" id="PF17851"/>
    </source>
</evidence>
<organism evidence="6 7">
    <name type="scientific">Salibacterium lacus</name>
    <dbReference type="NCBI Taxonomy" id="1898109"/>
    <lineage>
        <taxon>Bacteria</taxon>
        <taxon>Bacillati</taxon>
        <taxon>Bacillota</taxon>
        <taxon>Bacilli</taxon>
        <taxon>Bacillales</taxon>
        <taxon>Bacillaceae</taxon>
    </lineage>
</organism>
<keyword evidence="2 4" id="KW-0378">Hydrolase</keyword>